<dbReference type="Gene3D" id="3.10.20.90">
    <property type="entry name" value="Phosphatidylinositol 3-kinase Catalytic Subunit, Chain A, domain 1"/>
    <property type="match status" value="1"/>
</dbReference>
<dbReference type="InterPro" id="IPR001012">
    <property type="entry name" value="UBX_dom"/>
</dbReference>
<evidence type="ECO:0000313" key="5">
    <source>
        <dbReference type="Proteomes" id="UP001140560"/>
    </source>
</evidence>
<dbReference type="SMART" id="SM00166">
    <property type="entry name" value="UBX"/>
    <property type="match status" value="1"/>
</dbReference>
<evidence type="ECO:0000313" key="4">
    <source>
        <dbReference type="EMBL" id="KAJ4373232.1"/>
    </source>
</evidence>
<dbReference type="GO" id="GO:0005783">
    <property type="term" value="C:endoplasmic reticulum"/>
    <property type="evidence" value="ECO:0007669"/>
    <property type="project" value="TreeGrafter"/>
</dbReference>
<feature type="region of interest" description="Disordered" evidence="2">
    <location>
        <begin position="571"/>
        <end position="591"/>
    </location>
</feature>
<feature type="region of interest" description="Disordered" evidence="2">
    <location>
        <begin position="146"/>
        <end position="168"/>
    </location>
</feature>
<dbReference type="EMBL" id="JAPEUY010000005">
    <property type="protein sequence ID" value="KAJ4373232.1"/>
    <property type="molecule type" value="Genomic_DNA"/>
</dbReference>
<dbReference type="PROSITE" id="PS50033">
    <property type="entry name" value="UBX"/>
    <property type="match status" value="1"/>
</dbReference>
<dbReference type="InterPro" id="IPR050730">
    <property type="entry name" value="UBX_domain-protein"/>
</dbReference>
<feature type="compositionally biased region" description="Basic and acidic residues" evidence="2">
    <location>
        <begin position="420"/>
        <end position="445"/>
    </location>
</feature>
<evidence type="ECO:0000256" key="2">
    <source>
        <dbReference type="SAM" id="MobiDB-lite"/>
    </source>
</evidence>
<dbReference type="SUPFAM" id="SSF52833">
    <property type="entry name" value="Thioredoxin-like"/>
    <property type="match status" value="1"/>
</dbReference>
<evidence type="ECO:0000256" key="1">
    <source>
        <dbReference type="ARBA" id="ARBA00023054"/>
    </source>
</evidence>
<dbReference type="InterPro" id="IPR006577">
    <property type="entry name" value="UAS"/>
</dbReference>
<dbReference type="CDD" id="cd14273">
    <property type="entry name" value="UBA_TAP-C_like"/>
    <property type="match status" value="1"/>
</dbReference>
<dbReference type="Proteomes" id="UP001140560">
    <property type="component" value="Unassembled WGS sequence"/>
</dbReference>
<dbReference type="Gene3D" id="1.10.8.10">
    <property type="entry name" value="DNA helicase RuvA subunit, C-terminal domain"/>
    <property type="match status" value="1"/>
</dbReference>
<feature type="compositionally biased region" description="Low complexity" evidence="2">
    <location>
        <begin position="150"/>
        <end position="160"/>
    </location>
</feature>
<evidence type="ECO:0000259" key="3">
    <source>
        <dbReference type="PROSITE" id="PS50033"/>
    </source>
</evidence>
<dbReference type="SMART" id="SM00594">
    <property type="entry name" value="UAS"/>
    <property type="match status" value="1"/>
</dbReference>
<dbReference type="SUPFAM" id="SSF46934">
    <property type="entry name" value="UBA-like"/>
    <property type="match status" value="1"/>
</dbReference>
<organism evidence="4 5">
    <name type="scientific">Neocucurbitaria cava</name>
    <dbReference type="NCBI Taxonomy" id="798079"/>
    <lineage>
        <taxon>Eukaryota</taxon>
        <taxon>Fungi</taxon>
        <taxon>Dikarya</taxon>
        <taxon>Ascomycota</taxon>
        <taxon>Pezizomycotina</taxon>
        <taxon>Dothideomycetes</taxon>
        <taxon>Pleosporomycetidae</taxon>
        <taxon>Pleosporales</taxon>
        <taxon>Pleosporineae</taxon>
        <taxon>Cucurbitariaceae</taxon>
        <taxon>Neocucurbitaria</taxon>
    </lineage>
</organism>
<dbReference type="GO" id="GO:0036503">
    <property type="term" value="P:ERAD pathway"/>
    <property type="evidence" value="ECO:0007669"/>
    <property type="project" value="TreeGrafter"/>
</dbReference>
<dbReference type="Gene3D" id="3.40.30.10">
    <property type="entry name" value="Glutaredoxin"/>
    <property type="match status" value="1"/>
</dbReference>
<feature type="region of interest" description="Disordered" evidence="2">
    <location>
        <begin position="395"/>
        <end position="445"/>
    </location>
</feature>
<feature type="compositionally biased region" description="Acidic residues" evidence="2">
    <location>
        <begin position="578"/>
        <end position="591"/>
    </location>
</feature>
<feature type="domain" description="UBX" evidence="3">
    <location>
        <begin position="476"/>
        <end position="552"/>
    </location>
</feature>
<dbReference type="Pfam" id="PF00789">
    <property type="entry name" value="UBX"/>
    <property type="match status" value="1"/>
</dbReference>
<proteinExistence type="predicted"/>
<dbReference type="InterPro" id="IPR029071">
    <property type="entry name" value="Ubiquitin-like_domsf"/>
</dbReference>
<keyword evidence="1" id="KW-0175">Coiled coil</keyword>
<dbReference type="Pfam" id="PF14555">
    <property type="entry name" value="UBA_4"/>
    <property type="match status" value="1"/>
</dbReference>
<dbReference type="InterPro" id="IPR036249">
    <property type="entry name" value="Thioredoxin-like_sf"/>
</dbReference>
<protein>
    <submittedName>
        <fullName evidence="4">UBX domain-containing protein 10</fullName>
    </submittedName>
</protein>
<dbReference type="PANTHER" id="PTHR23322:SF1">
    <property type="entry name" value="FAS-ASSOCIATED FACTOR 2"/>
    <property type="match status" value="1"/>
</dbReference>
<dbReference type="AlphaFoldDB" id="A0A9W9CPI3"/>
<gene>
    <name evidence="4" type="primary">ucp10</name>
    <name evidence="4" type="ORF">N0V83_003525</name>
</gene>
<dbReference type="InterPro" id="IPR009060">
    <property type="entry name" value="UBA-like_sf"/>
</dbReference>
<dbReference type="SUPFAM" id="SSF54236">
    <property type="entry name" value="Ubiquitin-like"/>
    <property type="match status" value="1"/>
</dbReference>
<reference evidence="4" key="1">
    <citation type="submission" date="2022-10" db="EMBL/GenBank/DDBJ databases">
        <title>Tapping the CABI collections for fungal endophytes: first genome assemblies for Collariella, Neodidymelliopsis, Ascochyta clinopodiicola, Didymella pomorum, Didymosphaeria variabile, Neocosmospora piperis and Neocucurbitaria cava.</title>
        <authorList>
            <person name="Hill R."/>
        </authorList>
    </citation>
    <scope>NUCLEOTIDE SEQUENCE</scope>
    <source>
        <strain evidence="4">IMI 356814</strain>
    </source>
</reference>
<feature type="compositionally biased region" description="Polar residues" evidence="2">
    <location>
        <begin position="400"/>
        <end position="414"/>
    </location>
</feature>
<sequence length="591" mass="66354">MGRSSDHPKYIIAVKARQHIVLNIRLPPAAPSTHSPFRAIPLQFETQALNYNSQYYQSNTSPNMAESGVDIAALTEDQQLALQTFTAVTDQEIDKAIPLLQRCQWNAQIAITRFFDGEPAEDPVAAAAAAAAQPAPQDIRRQETLLNGFTTSPRSSTSSARRVRIEPAPRVVPQPESQVSTQVPLVLAVLFAPFSLVYSLVGKWFRFMGWLFPFLPRAWGRVTASNINTPASRRSASGRRPLNPRDTAARFIREFEEEYGSHSLPFFESGYAQAFDLAKKNLQFLLVVLISPEHDETASFIRDTLLAPDVVAFIRDPANNIILWAGNVQDAEAYQVASALTCTKFPFTGLIVHTPQVSSTAMGIAARVAGPTPPAQYISKLRTAMQQHAAPLERVRSQRAEQQATRNIRQQQDSAYERSLATDRERARKKKEEAERKAREEKEALEREAAAERYALNLAQWRKWRAASIPREPPADVKDIVRISLRMPNAERVVRRFAADAHIEELYAFVECYDVLQEDGSNLEEKGMQEPESGFEHEYKFQLVSPIPREVFELAKGGTIKERIGRSGNLIVERTDLEGEEEDQDDEGEEE</sequence>
<dbReference type="CDD" id="cd01767">
    <property type="entry name" value="UBX"/>
    <property type="match status" value="1"/>
</dbReference>
<accession>A0A9W9CPI3</accession>
<dbReference type="GO" id="GO:0043130">
    <property type="term" value="F:ubiquitin binding"/>
    <property type="evidence" value="ECO:0007669"/>
    <property type="project" value="TreeGrafter"/>
</dbReference>
<keyword evidence="5" id="KW-1185">Reference proteome</keyword>
<comment type="caution">
    <text evidence="4">The sequence shown here is derived from an EMBL/GenBank/DDBJ whole genome shotgun (WGS) entry which is preliminary data.</text>
</comment>
<dbReference type="OrthoDB" id="1026733at2759"/>
<name>A0A9W9CPI3_9PLEO</name>
<dbReference type="PANTHER" id="PTHR23322">
    <property type="entry name" value="FAS-ASSOCIATED PROTEIN"/>
    <property type="match status" value="1"/>
</dbReference>